<evidence type="ECO:0000256" key="3">
    <source>
        <dbReference type="ARBA" id="ARBA00004406"/>
    </source>
</evidence>
<comment type="caution">
    <text evidence="14">The sequence shown here is derived from an EMBL/GenBank/DDBJ whole genome shotgun (WGS) entry which is preliminary data.</text>
</comment>
<evidence type="ECO:0008006" key="16">
    <source>
        <dbReference type="Google" id="ProtNLM"/>
    </source>
</evidence>
<evidence type="ECO:0000256" key="2">
    <source>
        <dbReference type="ARBA" id="ARBA00004174"/>
    </source>
</evidence>
<evidence type="ECO:0000256" key="12">
    <source>
        <dbReference type="ARBA" id="ARBA00023136"/>
    </source>
</evidence>
<keyword evidence="10" id="KW-0408">Iron</keyword>
<evidence type="ECO:0000256" key="11">
    <source>
        <dbReference type="ARBA" id="ARBA00023033"/>
    </source>
</evidence>
<evidence type="ECO:0000256" key="1">
    <source>
        <dbReference type="ARBA" id="ARBA00001971"/>
    </source>
</evidence>
<comment type="subcellular location">
    <subcellularLocation>
        <location evidence="3">Endoplasmic reticulum membrane</location>
        <topology evidence="3">Peripheral membrane protein</topology>
    </subcellularLocation>
    <subcellularLocation>
        <location evidence="2">Microsome membrane</location>
        <topology evidence="2">Peripheral membrane protein</topology>
    </subcellularLocation>
</comment>
<dbReference type="InterPro" id="IPR001128">
    <property type="entry name" value="Cyt_P450"/>
</dbReference>
<evidence type="ECO:0000256" key="8">
    <source>
        <dbReference type="ARBA" id="ARBA00022848"/>
    </source>
</evidence>
<dbReference type="CDD" id="cd11056">
    <property type="entry name" value="CYP6-like"/>
    <property type="match status" value="1"/>
</dbReference>
<dbReference type="Pfam" id="PF00067">
    <property type="entry name" value="p450"/>
    <property type="match status" value="2"/>
</dbReference>
<dbReference type="InterPro" id="IPR002401">
    <property type="entry name" value="Cyt_P450_E_grp-I"/>
</dbReference>
<keyword evidence="11" id="KW-0503">Monooxygenase</keyword>
<evidence type="ECO:0000313" key="15">
    <source>
        <dbReference type="Proteomes" id="UP001153148"/>
    </source>
</evidence>
<organism evidence="14 15">
    <name type="scientific">Timema podura</name>
    <name type="common">Walking stick</name>
    <dbReference type="NCBI Taxonomy" id="61482"/>
    <lineage>
        <taxon>Eukaryota</taxon>
        <taxon>Metazoa</taxon>
        <taxon>Ecdysozoa</taxon>
        <taxon>Arthropoda</taxon>
        <taxon>Hexapoda</taxon>
        <taxon>Insecta</taxon>
        <taxon>Pterygota</taxon>
        <taxon>Neoptera</taxon>
        <taxon>Polyneoptera</taxon>
        <taxon>Phasmatodea</taxon>
        <taxon>Timematodea</taxon>
        <taxon>Timematoidea</taxon>
        <taxon>Timematidae</taxon>
        <taxon>Timema</taxon>
    </lineage>
</organism>
<keyword evidence="6" id="KW-0479">Metal-binding</keyword>
<dbReference type="Proteomes" id="UP001153148">
    <property type="component" value="Unassembled WGS sequence"/>
</dbReference>
<protein>
    <recommendedName>
        <fullName evidence="16">Cytochrome P450</fullName>
    </recommendedName>
</protein>
<name>A0ABN7NIC9_TIMPD</name>
<dbReference type="SUPFAM" id="SSF48264">
    <property type="entry name" value="Cytochrome P450"/>
    <property type="match status" value="2"/>
</dbReference>
<evidence type="ECO:0000313" key="14">
    <source>
        <dbReference type="EMBL" id="CAG2055648.1"/>
    </source>
</evidence>
<dbReference type="InterPro" id="IPR050476">
    <property type="entry name" value="Insect_CytP450_Detox"/>
</dbReference>
<evidence type="ECO:0000256" key="4">
    <source>
        <dbReference type="ARBA" id="ARBA00010617"/>
    </source>
</evidence>
<keyword evidence="8" id="KW-0492">Microsome</keyword>
<dbReference type="Gene3D" id="1.10.630.10">
    <property type="entry name" value="Cytochrome P450"/>
    <property type="match status" value="2"/>
</dbReference>
<keyword evidence="7" id="KW-0256">Endoplasmic reticulum</keyword>
<evidence type="ECO:0000256" key="13">
    <source>
        <dbReference type="SAM" id="Phobius"/>
    </source>
</evidence>
<comment type="cofactor">
    <cofactor evidence="1">
        <name>heme</name>
        <dbReference type="ChEBI" id="CHEBI:30413"/>
    </cofactor>
</comment>
<gene>
    <name evidence="14" type="ORF">TPAB3V08_LOCUS2648</name>
</gene>
<evidence type="ECO:0000256" key="9">
    <source>
        <dbReference type="ARBA" id="ARBA00023002"/>
    </source>
</evidence>
<dbReference type="InterPro" id="IPR017972">
    <property type="entry name" value="Cyt_P450_CS"/>
</dbReference>
<dbReference type="PRINTS" id="PR00385">
    <property type="entry name" value="P450"/>
</dbReference>
<keyword evidence="15" id="KW-1185">Reference proteome</keyword>
<feature type="transmembrane region" description="Helical" evidence="13">
    <location>
        <begin position="12"/>
        <end position="32"/>
    </location>
</feature>
<dbReference type="PANTHER" id="PTHR24292:SF54">
    <property type="entry name" value="CYP9F3-RELATED"/>
    <property type="match status" value="1"/>
</dbReference>
<evidence type="ECO:0000256" key="5">
    <source>
        <dbReference type="ARBA" id="ARBA00022617"/>
    </source>
</evidence>
<accession>A0ABN7NIC9</accession>
<keyword evidence="12 13" id="KW-0472">Membrane</keyword>
<comment type="similarity">
    <text evidence="4">Belongs to the cytochrome P450 family.</text>
</comment>
<reference evidence="14" key="1">
    <citation type="submission" date="2021-03" db="EMBL/GenBank/DDBJ databases">
        <authorList>
            <person name="Tran Van P."/>
        </authorList>
    </citation>
    <scope>NUCLEOTIDE SEQUENCE</scope>
</reference>
<dbReference type="PRINTS" id="PR00463">
    <property type="entry name" value="EP450I"/>
</dbReference>
<dbReference type="PROSITE" id="PS00086">
    <property type="entry name" value="CYTOCHROME_P450"/>
    <property type="match status" value="1"/>
</dbReference>
<keyword evidence="13" id="KW-1133">Transmembrane helix</keyword>
<sequence length="794" mass="89988">MRFLDVLMSSSNWLLLAALIICALYILGTWNYDYYSKQNIPYVKPLPFFGNMAPIIFRRIAAADHGLNLYRAYKGHRLSGIFQFTRPRTIIRDIELLKMIAIKDFDHFMNHFSVVDPEMDQLFGGNLFLLKGQRWRDMRATLSPSFTSSKMKNMFILVLECGSQMVVFLEELVRKSGKKVYALEMKDLSTRYTNDVIATTAFGVSVDSFRNPSNEFYLVGKGLTSFAGWRGLIAFGYVASSSIMKFLRIPFTLPWVSKFIYSLIEDTIRTREREGIVRQDMIHLLMQARKEELPVEESVDGNISGIRRKIELSDKDIAAQAAVFFLAGFDTSSTLISFASYFLAVYENVQQRLQTEIDNMLENTGGKFIYEEIIALKYLDMVISGRQYLATSDNDALMSVFRSRWRRGHKSRRGKDVWSDTYVAARMFHERWNRGNVAARMFLSAIGSVGLNSPSQPGAVSREFWTLITGALGALGGSLGFGTVTRLPHDKVATLSFVPLPVARTLLHAYMIITLMELRFQRYFAHICMQGEGEIILGKTTLSIPDKDSNYDLPVFSRPAQHKSDPIDHSATEVGPNELIKSYIPLDRDSFHVTKSWGDSPFEKNSQGTSRESIPETLGLWPGALTTKPWGRYLYTDNTSSCSGIYLSSSETLRMYPPAATMDRVCVKPYSIPPSGDQPGMTFNEGDLLEIPIFGIHRDEAHFPDPDKFDPERFSDENKHNIKAFTFIPFGLGPRSCIGNRFALMEAKVALVYLLSRFNFKVVDKTPIPIRLSVKDPIPKPEGGFWLGLELRDK</sequence>
<keyword evidence="9" id="KW-0560">Oxidoreductase</keyword>
<evidence type="ECO:0000256" key="10">
    <source>
        <dbReference type="ARBA" id="ARBA00023004"/>
    </source>
</evidence>
<evidence type="ECO:0000256" key="7">
    <source>
        <dbReference type="ARBA" id="ARBA00022824"/>
    </source>
</evidence>
<dbReference type="PANTHER" id="PTHR24292">
    <property type="entry name" value="CYTOCHROME P450"/>
    <property type="match status" value="1"/>
</dbReference>
<evidence type="ECO:0000256" key="6">
    <source>
        <dbReference type="ARBA" id="ARBA00022723"/>
    </source>
</evidence>
<proteinExistence type="inferred from homology"/>
<keyword evidence="13" id="KW-0812">Transmembrane</keyword>
<dbReference type="EMBL" id="CAJPIN010002731">
    <property type="protein sequence ID" value="CAG2055648.1"/>
    <property type="molecule type" value="Genomic_DNA"/>
</dbReference>
<keyword evidence="5" id="KW-0349">Heme</keyword>
<dbReference type="InterPro" id="IPR036396">
    <property type="entry name" value="Cyt_P450_sf"/>
</dbReference>